<evidence type="ECO:0000313" key="3">
    <source>
        <dbReference type="Proteomes" id="UP000578819"/>
    </source>
</evidence>
<evidence type="ECO:0000256" key="1">
    <source>
        <dbReference type="SAM" id="MobiDB-lite"/>
    </source>
</evidence>
<feature type="region of interest" description="Disordered" evidence="1">
    <location>
        <begin position="1"/>
        <end position="23"/>
    </location>
</feature>
<accession>A0A7W7WRS4</accession>
<protein>
    <submittedName>
        <fullName evidence="2">Uncharacterized protein</fullName>
    </submittedName>
</protein>
<proteinExistence type="predicted"/>
<evidence type="ECO:0000313" key="2">
    <source>
        <dbReference type="EMBL" id="MBB4961219.1"/>
    </source>
</evidence>
<dbReference type="Proteomes" id="UP000578819">
    <property type="component" value="Unassembled WGS sequence"/>
</dbReference>
<name>A0A7W7WRS4_9ACTN</name>
<dbReference type="EMBL" id="JACHJW010000001">
    <property type="protein sequence ID" value="MBB4961219.1"/>
    <property type="molecule type" value="Genomic_DNA"/>
</dbReference>
<comment type="caution">
    <text evidence="2">The sequence shown here is derived from an EMBL/GenBank/DDBJ whole genome shotgun (WGS) entry which is preliminary data.</text>
</comment>
<organism evidence="2 3">
    <name type="scientific">Micromonospora polyrhachis</name>
    <dbReference type="NCBI Taxonomy" id="1282883"/>
    <lineage>
        <taxon>Bacteria</taxon>
        <taxon>Bacillati</taxon>
        <taxon>Actinomycetota</taxon>
        <taxon>Actinomycetes</taxon>
        <taxon>Micromonosporales</taxon>
        <taxon>Micromonosporaceae</taxon>
        <taxon>Micromonospora</taxon>
    </lineage>
</organism>
<sequence length="36" mass="3781">MSGRRDYYQDPDAPAANSLVPGGSALVTDEAGRVLM</sequence>
<dbReference type="AlphaFoldDB" id="A0A7W7WRS4"/>
<gene>
    <name evidence="2" type="ORF">FHR38_004952</name>
</gene>
<keyword evidence="3" id="KW-1185">Reference proteome</keyword>
<reference evidence="2 3" key="1">
    <citation type="submission" date="2020-08" db="EMBL/GenBank/DDBJ databases">
        <title>Sequencing the genomes of 1000 actinobacteria strains.</title>
        <authorList>
            <person name="Klenk H.-P."/>
        </authorList>
    </citation>
    <scope>NUCLEOTIDE SEQUENCE [LARGE SCALE GENOMIC DNA]</scope>
    <source>
        <strain evidence="2 3">DSM 45886</strain>
    </source>
</reference>